<evidence type="ECO:0000256" key="4">
    <source>
        <dbReference type="RuleBase" id="RU003634"/>
    </source>
</evidence>
<dbReference type="GO" id="GO:0016597">
    <property type="term" value="F:amino acid binding"/>
    <property type="evidence" value="ECO:0007669"/>
    <property type="project" value="InterPro"/>
</dbReference>
<evidence type="ECO:0000256" key="3">
    <source>
        <dbReference type="ARBA" id="ARBA00022679"/>
    </source>
</evidence>
<sequence length="358" mass="40031">MAATRVVPHLMTLADLTPAQINRVLAHSYALKQQSLPWLEPQGTRPKDAKLRLPPQSLFNKTIALLFSKRSTRTRLAAETSSVLLGGRALFLGREDIQLGVNESPRDTARVIGGMCQGIFARVGEHAEIEELAKYSPVPVLNALSSYWHPTQILADLLTLHEHRHLFDPKTPQAPAGLLPPLPPLTVAYVGDSANVLHDMLVTYPRLGHKLQVASPEKYRAPPAVWDRVVELECDKGIMWTADPKEAVHNADVVITDTWISMGQEAEKEERLKAFEGYQVTEKLCKEGGAKPNWQFLHCLPRKSHEVDDEVFFGPRSLVYPEADNRKWTIMALFDLLFGKWNLNEGVAPGKSTNSKEF</sequence>
<gene>
    <name evidence="7" type="ORF">D9756_010522</name>
</gene>
<evidence type="ECO:0000256" key="2">
    <source>
        <dbReference type="ARBA" id="ARBA00013007"/>
    </source>
</evidence>
<dbReference type="GO" id="GO:0005739">
    <property type="term" value="C:mitochondrion"/>
    <property type="evidence" value="ECO:0007669"/>
    <property type="project" value="TreeGrafter"/>
</dbReference>
<organism evidence="7 8">
    <name type="scientific">Leucocoprinus leucothites</name>
    <dbReference type="NCBI Taxonomy" id="201217"/>
    <lineage>
        <taxon>Eukaryota</taxon>
        <taxon>Fungi</taxon>
        <taxon>Dikarya</taxon>
        <taxon>Basidiomycota</taxon>
        <taxon>Agaricomycotina</taxon>
        <taxon>Agaricomycetes</taxon>
        <taxon>Agaricomycetidae</taxon>
        <taxon>Agaricales</taxon>
        <taxon>Agaricineae</taxon>
        <taxon>Agaricaceae</taxon>
        <taxon>Leucocoprinus</taxon>
    </lineage>
</organism>
<dbReference type="PRINTS" id="PR00100">
    <property type="entry name" value="AOTCASE"/>
</dbReference>
<evidence type="ECO:0000313" key="7">
    <source>
        <dbReference type="EMBL" id="KAF5348249.1"/>
    </source>
</evidence>
<dbReference type="SUPFAM" id="SSF53671">
    <property type="entry name" value="Aspartate/ornithine carbamoyltransferase"/>
    <property type="match status" value="1"/>
</dbReference>
<dbReference type="AlphaFoldDB" id="A0A8H5CVR2"/>
<dbReference type="PRINTS" id="PR00102">
    <property type="entry name" value="OTCASE"/>
</dbReference>
<dbReference type="PANTHER" id="PTHR45753:SF3">
    <property type="entry name" value="ORNITHINE TRANSCARBAMYLASE, MITOCHONDRIAL"/>
    <property type="match status" value="1"/>
</dbReference>
<accession>A0A8H5CVR2</accession>
<dbReference type="GO" id="GO:0042450">
    <property type="term" value="P:L-arginine biosynthetic process via ornithine"/>
    <property type="evidence" value="ECO:0007669"/>
    <property type="project" value="TreeGrafter"/>
</dbReference>
<reference evidence="7 8" key="1">
    <citation type="journal article" date="2020" name="ISME J.">
        <title>Uncovering the hidden diversity of litter-decomposition mechanisms in mushroom-forming fungi.</title>
        <authorList>
            <person name="Floudas D."/>
            <person name="Bentzer J."/>
            <person name="Ahren D."/>
            <person name="Johansson T."/>
            <person name="Persson P."/>
            <person name="Tunlid A."/>
        </authorList>
    </citation>
    <scope>NUCLEOTIDE SEQUENCE [LARGE SCALE GENOMIC DNA]</scope>
    <source>
        <strain evidence="7 8">CBS 146.42</strain>
    </source>
</reference>
<protein>
    <recommendedName>
        <fullName evidence="2">ornithine carbamoyltransferase</fullName>
        <ecNumber evidence="2">2.1.3.3</ecNumber>
    </recommendedName>
</protein>
<dbReference type="InterPro" id="IPR006131">
    <property type="entry name" value="Asp_carbamoyltransf_Asp/Orn-bd"/>
</dbReference>
<dbReference type="InterPro" id="IPR006132">
    <property type="entry name" value="Asp/Orn_carbamoyltranf_P-bd"/>
</dbReference>
<dbReference type="OrthoDB" id="10252326at2759"/>
<dbReference type="Proteomes" id="UP000559027">
    <property type="component" value="Unassembled WGS sequence"/>
</dbReference>
<comment type="caution">
    <text evidence="7">The sequence shown here is derived from an EMBL/GenBank/DDBJ whole genome shotgun (WGS) entry which is preliminary data.</text>
</comment>
<dbReference type="EMBL" id="JAACJO010000020">
    <property type="protein sequence ID" value="KAF5348249.1"/>
    <property type="molecule type" value="Genomic_DNA"/>
</dbReference>
<dbReference type="PANTHER" id="PTHR45753">
    <property type="entry name" value="ORNITHINE CARBAMOYLTRANSFERASE, MITOCHONDRIAL"/>
    <property type="match status" value="1"/>
</dbReference>
<dbReference type="Pfam" id="PF02729">
    <property type="entry name" value="OTCace_N"/>
    <property type="match status" value="1"/>
</dbReference>
<dbReference type="GO" id="GO:0019240">
    <property type="term" value="P:citrulline biosynthetic process"/>
    <property type="evidence" value="ECO:0007669"/>
    <property type="project" value="TreeGrafter"/>
</dbReference>
<keyword evidence="8" id="KW-1185">Reference proteome</keyword>
<dbReference type="GO" id="GO:0004585">
    <property type="term" value="F:ornithine carbamoyltransferase activity"/>
    <property type="evidence" value="ECO:0007669"/>
    <property type="project" value="UniProtKB-EC"/>
</dbReference>
<dbReference type="InterPro" id="IPR002292">
    <property type="entry name" value="Orn/put_carbamltrans"/>
</dbReference>
<feature type="domain" description="Aspartate/ornithine carbamoyltransferase Asp/Orn-binding" evidence="5">
    <location>
        <begin position="185"/>
        <end position="336"/>
    </location>
</feature>
<dbReference type="EC" id="2.1.3.3" evidence="2"/>
<name>A0A8H5CVR2_9AGAR</name>
<feature type="domain" description="Aspartate/ornithine carbamoyltransferase carbamoyl-P binding" evidence="6">
    <location>
        <begin position="9"/>
        <end position="162"/>
    </location>
</feature>
<evidence type="ECO:0000256" key="1">
    <source>
        <dbReference type="ARBA" id="ARBA00007805"/>
    </source>
</evidence>
<keyword evidence="3 4" id="KW-0808">Transferase</keyword>
<dbReference type="Gene3D" id="3.40.50.1370">
    <property type="entry name" value="Aspartate/ornithine carbamoyltransferase"/>
    <property type="match status" value="2"/>
</dbReference>
<dbReference type="PROSITE" id="PS00097">
    <property type="entry name" value="CARBAMOYLTRANSFERASE"/>
    <property type="match status" value="1"/>
</dbReference>
<comment type="similarity">
    <text evidence="1">Belongs to the aspartate/ornithine carbamoyltransferase superfamily. OTCase family.</text>
</comment>
<proteinExistence type="inferred from homology"/>
<dbReference type="InterPro" id="IPR036901">
    <property type="entry name" value="Asp/Orn_carbamoylTrfase_sf"/>
</dbReference>
<evidence type="ECO:0000259" key="5">
    <source>
        <dbReference type="Pfam" id="PF00185"/>
    </source>
</evidence>
<dbReference type="InterPro" id="IPR006130">
    <property type="entry name" value="Asp/Orn_carbamoylTrfase"/>
</dbReference>
<dbReference type="FunFam" id="3.40.50.1370:FF:000008">
    <property type="entry name" value="Ornithine carbamoyltransferase"/>
    <property type="match status" value="1"/>
</dbReference>
<dbReference type="NCBIfam" id="TIGR00658">
    <property type="entry name" value="orni_carb_tr"/>
    <property type="match status" value="1"/>
</dbReference>
<evidence type="ECO:0000259" key="6">
    <source>
        <dbReference type="Pfam" id="PF02729"/>
    </source>
</evidence>
<evidence type="ECO:0000313" key="8">
    <source>
        <dbReference type="Proteomes" id="UP000559027"/>
    </source>
</evidence>
<dbReference type="Pfam" id="PF00185">
    <property type="entry name" value="OTCace"/>
    <property type="match status" value="1"/>
</dbReference>